<dbReference type="PANTHER" id="PTHR14136:SF17">
    <property type="entry name" value="BTB_POZ DOMAIN-CONTAINING PROTEIN KCTD9"/>
    <property type="match status" value="1"/>
</dbReference>
<dbReference type="InterPro" id="IPR001646">
    <property type="entry name" value="5peptide_repeat"/>
</dbReference>
<dbReference type="EMBL" id="JAROAV010000004">
    <property type="protein sequence ID" value="MDF8262787.1"/>
    <property type="molecule type" value="Genomic_DNA"/>
</dbReference>
<dbReference type="SUPFAM" id="SSF141571">
    <property type="entry name" value="Pentapeptide repeat-like"/>
    <property type="match status" value="1"/>
</dbReference>
<accession>A0ABT6C3B6</accession>
<dbReference type="Gene3D" id="2.160.20.80">
    <property type="entry name" value="E3 ubiquitin-protein ligase SopA"/>
    <property type="match status" value="1"/>
</dbReference>
<gene>
    <name evidence="2" type="ORF">P4R38_00830</name>
</gene>
<keyword evidence="3" id="KW-1185">Reference proteome</keyword>
<dbReference type="RefSeq" id="WP_277190572.1">
    <property type="nucleotide sequence ID" value="NZ_JAROAV010000004.1"/>
</dbReference>
<evidence type="ECO:0000313" key="3">
    <source>
        <dbReference type="Proteomes" id="UP001528912"/>
    </source>
</evidence>
<proteinExistence type="predicted"/>
<comment type="caution">
    <text evidence="2">The sequence shown here is derived from an EMBL/GenBank/DDBJ whole genome shotgun (WGS) entry which is preliminary data.</text>
</comment>
<organism evidence="2 3">
    <name type="scientific">Luteipulveratus flavus</name>
    <dbReference type="NCBI Taxonomy" id="3031728"/>
    <lineage>
        <taxon>Bacteria</taxon>
        <taxon>Bacillati</taxon>
        <taxon>Actinomycetota</taxon>
        <taxon>Actinomycetes</taxon>
        <taxon>Micrococcales</taxon>
        <taxon>Dermacoccaceae</taxon>
        <taxon>Luteipulveratus</taxon>
    </lineage>
</organism>
<reference evidence="2 3" key="1">
    <citation type="submission" date="2023-03" db="EMBL/GenBank/DDBJ databases">
        <title>YIM 133296 draft genome.</title>
        <authorList>
            <person name="Xiong L."/>
        </authorList>
    </citation>
    <scope>NUCLEOTIDE SEQUENCE [LARGE SCALE GENOMIC DNA]</scope>
    <source>
        <strain evidence="2 3">YIM 133296</strain>
    </source>
</reference>
<feature type="chain" id="PRO_5046941410" evidence="1">
    <location>
        <begin position="26"/>
        <end position="259"/>
    </location>
</feature>
<sequence>MTAARQLSADCSQCFGLCCVVPAFAASSDFAIDKPAGTPCPNLAADFGCSVHERLPELGFRGCTVYDCFGAGQRMSQETFGGVDWRSGAAPPMFDVFPVMRDLHELLWYVSESVRLLPDGPLRAALRAEADRLDALGAGSPAEVAELDVDVLRGEVNPLLQQASSQLRGSGGPDLRGADLLGVDLRRRDLRGANLRGAMLVAADLRGVDLAGADVTGADMRDADLRGADLSGTLYLLQSQLDAARGDATTHLPPHWPAE</sequence>
<dbReference type="Pfam" id="PF00805">
    <property type="entry name" value="Pentapeptide"/>
    <property type="match status" value="1"/>
</dbReference>
<protein>
    <submittedName>
        <fullName evidence="2">Pentapeptide repeat-containing protein</fullName>
    </submittedName>
</protein>
<evidence type="ECO:0000313" key="2">
    <source>
        <dbReference type="EMBL" id="MDF8262787.1"/>
    </source>
</evidence>
<dbReference type="InterPro" id="IPR051082">
    <property type="entry name" value="Pentapeptide-BTB/POZ_domain"/>
</dbReference>
<name>A0ABT6C3B6_9MICO</name>
<keyword evidence="1" id="KW-0732">Signal</keyword>
<evidence type="ECO:0000256" key="1">
    <source>
        <dbReference type="SAM" id="SignalP"/>
    </source>
</evidence>
<dbReference type="PANTHER" id="PTHR14136">
    <property type="entry name" value="BTB_POZ DOMAIN-CONTAINING PROTEIN KCTD9"/>
    <property type="match status" value="1"/>
</dbReference>
<dbReference type="Proteomes" id="UP001528912">
    <property type="component" value="Unassembled WGS sequence"/>
</dbReference>
<feature type="signal peptide" evidence="1">
    <location>
        <begin position="1"/>
        <end position="25"/>
    </location>
</feature>